<keyword evidence="2" id="KW-1185">Reference proteome</keyword>
<dbReference type="Proteomes" id="UP001497482">
    <property type="component" value="Chromosome 19"/>
</dbReference>
<protein>
    <submittedName>
        <fullName evidence="1">Uncharacterized protein</fullName>
    </submittedName>
</protein>
<dbReference type="AlphaFoldDB" id="A0AAV2KJA7"/>
<sequence>MTEKYKLERLGHSFRALIRDSSQSTLPHWNMWPAVRGRDHCCSGHAPWVRVGVVERMTHAGWGSAPHSAQGLIF</sequence>
<proteinExistence type="predicted"/>
<gene>
    <name evidence="1" type="ORF">KC01_LOCUS19585</name>
</gene>
<evidence type="ECO:0000313" key="2">
    <source>
        <dbReference type="Proteomes" id="UP001497482"/>
    </source>
</evidence>
<name>A0AAV2KJA7_KNICA</name>
<dbReference type="EMBL" id="OZ035841">
    <property type="protein sequence ID" value="CAL1590011.1"/>
    <property type="molecule type" value="Genomic_DNA"/>
</dbReference>
<accession>A0AAV2KJA7</accession>
<reference evidence="1 2" key="1">
    <citation type="submission" date="2024-04" db="EMBL/GenBank/DDBJ databases">
        <authorList>
            <person name="Waldvogel A.-M."/>
            <person name="Schoenle A."/>
        </authorList>
    </citation>
    <scope>NUCLEOTIDE SEQUENCE [LARGE SCALE GENOMIC DNA]</scope>
</reference>
<evidence type="ECO:0000313" key="1">
    <source>
        <dbReference type="EMBL" id="CAL1590011.1"/>
    </source>
</evidence>
<organism evidence="1 2">
    <name type="scientific">Knipowitschia caucasica</name>
    <name type="common">Caucasian dwarf goby</name>
    <name type="synonym">Pomatoschistus caucasicus</name>
    <dbReference type="NCBI Taxonomy" id="637954"/>
    <lineage>
        <taxon>Eukaryota</taxon>
        <taxon>Metazoa</taxon>
        <taxon>Chordata</taxon>
        <taxon>Craniata</taxon>
        <taxon>Vertebrata</taxon>
        <taxon>Euteleostomi</taxon>
        <taxon>Actinopterygii</taxon>
        <taxon>Neopterygii</taxon>
        <taxon>Teleostei</taxon>
        <taxon>Neoteleostei</taxon>
        <taxon>Acanthomorphata</taxon>
        <taxon>Gobiaria</taxon>
        <taxon>Gobiiformes</taxon>
        <taxon>Gobioidei</taxon>
        <taxon>Gobiidae</taxon>
        <taxon>Gobiinae</taxon>
        <taxon>Knipowitschia</taxon>
    </lineage>
</organism>